<dbReference type="CDD" id="cd00056">
    <property type="entry name" value="ENDO3c"/>
    <property type="match status" value="1"/>
</dbReference>
<comment type="similarity">
    <text evidence="2">Belongs to the alkylbase DNA glycosidase AlkA family.</text>
</comment>
<dbReference type="SMART" id="SM00478">
    <property type="entry name" value="ENDO3c"/>
    <property type="match status" value="1"/>
</dbReference>
<evidence type="ECO:0000313" key="9">
    <source>
        <dbReference type="Proteomes" id="UP000178603"/>
    </source>
</evidence>
<proteinExistence type="inferred from homology"/>
<dbReference type="GO" id="GO:0006285">
    <property type="term" value="P:base-excision repair, AP site formation"/>
    <property type="evidence" value="ECO:0007669"/>
    <property type="project" value="TreeGrafter"/>
</dbReference>
<dbReference type="Gene3D" id="1.10.1670.40">
    <property type="match status" value="1"/>
</dbReference>
<dbReference type="Pfam" id="PF00730">
    <property type="entry name" value="HhH-GPD"/>
    <property type="match status" value="1"/>
</dbReference>
<evidence type="ECO:0000256" key="1">
    <source>
        <dbReference type="ARBA" id="ARBA00000086"/>
    </source>
</evidence>
<dbReference type="InterPro" id="IPR003265">
    <property type="entry name" value="HhH-GPD_domain"/>
</dbReference>
<comment type="catalytic activity">
    <reaction evidence="1">
        <text>Hydrolysis of alkylated DNA, releasing 3-methyladenine, 3-methylguanine, 7-methylguanine and 7-methyladenine.</text>
        <dbReference type="EC" id="3.2.2.21"/>
    </reaction>
</comment>
<feature type="domain" description="Helix-hairpin-helix DNA-binding motif class 1" evidence="6">
    <location>
        <begin position="122"/>
        <end position="141"/>
    </location>
</feature>
<dbReference type="GO" id="GO:0032131">
    <property type="term" value="F:alkylated DNA binding"/>
    <property type="evidence" value="ECO:0007669"/>
    <property type="project" value="TreeGrafter"/>
</dbReference>
<dbReference type="PANTHER" id="PTHR43003">
    <property type="entry name" value="DNA-3-METHYLADENINE GLYCOSYLASE"/>
    <property type="match status" value="1"/>
</dbReference>
<dbReference type="GO" id="GO:0008725">
    <property type="term" value="F:DNA-3-methyladenine glycosylase activity"/>
    <property type="evidence" value="ECO:0007669"/>
    <property type="project" value="TreeGrafter"/>
</dbReference>
<dbReference type="SMART" id="SM00278">
    <property type="entry name" value="HhH1"/>
    <property type="match status" value="1"/>
</dbReference>
<dbReference type="InterPro" id="IPR003583">
    <property type="entry name" value="Hlx-hairpin-Hlx_DNA-bd_motif"/>
</dbReference>
<reference evidence="8 9" key="1">
    <citation type="journal article" date="2016" name="Nat. Commun.">
        <title>Thousands of microbial genomes shed light on interconnected biogeochemical processes in an aquifer system.</title>
        <authorList>
            <person name="Anantharaman K."/>
            <person name="Brown C.T."/>
            <person name="Hug L.A."/>
            <person name="Sharon I."/>
            <person name="Castelle C.J."/>
            <person name="Probst A.J."/>
            <person name="Thomas B.C."/>
            <person name="Singh A."/>
            <person name="Wilkins M.J."/>
            <person name="Karaoz U."/>
            <person name="Brodie E.L."/>
            <person name="Williams K.H."/>
            <person name="Hubbard S.S."/>
            <person name="Banfield J.F."/>
        </authorList>
    </citation>
    <scope>NUCLEOTIDE SEQUENCE [LARGE SCALE GENOMIC DNA]</scope>
</reference>
<dbReference type="SUPFAM" id="SSF48150">
    <property type="entry name" value="DNA-glycosylase"/>
    <property type="match status" value="1"/>
</dbReference>
<dbReference type="GO" id="GO:0043916">
    <property type="term" value="F:DNA-7-methylguanine glycosylase activity"/>
    <property type="evidence" value="ECO:0007669"/>
    <property type="project" value="TreeGrafter"/>
</dbReference>
<gene>
    <name evidence="8" type="ORF">A3E44_03350</name>
</gene>
<evidence type="ECO:0000256" key="5">
    <source>
        <dbReference type="ARBA" id="ARBA00023204"/>
    </source>
</evidence>
<dbReference type="Gene3D" id="1.10.340.30">
    <property type="entry name" value="Hypothetical protein, domain 2"/>
    <property type="match status" value="1"/>
</dbReference>
<evidence type="ECO:0000256" key="4">
    <source>
        <dbReference type="ARBA" id="ARBA00022763"/>
    </source>
</evidence>
<dbReference type="GO" id="GO:0005737">
    <property type="term" value="C:cytoplasm"/>
    <property type="evidence" value="ECO:0007669"/>
    <property type="project" value="TreeGrafter"/>
</dbReference>
<feature type="domain" description="HhH-GPD" evidence="7">
    <location>
        <begin position="44"/>
        <end position="197"/>
    </location>
</feature>
<dbReference type="GO" id="GO:0006307">
    <property type="term" value="P:DNA alkylation repair"/>
    <property type="evidence" value="ECO:0007669"/>
    <property type="project" value="TreeGrafter"/>
</dbReference>
<dbReference type="AlphaFoldDB" id="A0A1F8AU66"/>
<dbReference type="InterPro" id="IPR011257">
    <property type="entry name" value="DNA_glycosylase"/>
</dbReference>
<evidence type="ECO:0000256" key="2">
    <source>
        <dbReference type="ARBA" id="ARBA00010817"/>
    </source>
</evidence>
<evidence type="ECO:0000313" key="8">
    <source>
        <dbReference type="EMBL" id="OGM55293.1"/>
    </source>
</evidence>
<dbReference type="InterPro" id="IPR051912">
    <property type="entry name" value="Alkylbase_DNA_Glycosylase/TA"/>
</dbReference>
<name>A0A1F8AU66_9BACT</name>
<evidence type="ECO:0000256" key="3">
    <source>
        <dbReference type="ARBA" id="ARBA00012000"/>
    </source>
</evidence>
<dbReference type="FunFam" id="1.10.340.30:FF:000004">
    <property type="entry name" value="DNA-3-methyladenine glycosylase II"/>
    <property type="match status" value="1"/>
</dbReference>
<dbReference type="EMBL" id="MGGW01000004">
    <property type="protein sequence ID" value="OGM55293.1"/>
    <property type="molecule type" value="Genomic_DNA"/>
</dbReference>
<keyword evidence="5" id="KW-0234">DNA repair</keyword>
<accession>A0A1F8AU66</accession>
<comment type="caution">
    <text evidence="8">The sequence shown here is derived from an EMBL/GenBank/DDBJ whole genome shotgun (WGS) entry which is preliminary data.</text>
</comment>
<keyword evidence="4" id="KW-0227">DNA damage</keyword>
<dbReference type="Proteomes" id="UP000178603">
    <property type="component" value="Unassembled WGS sequence"/>
</dbReference>
<evidence type="ECO:0000259" key="6">
    <source>
        <dbReference type="SMART" id="SM00278"/>
    </source>
</evidence>
<organism evidence="8 9">
    <name type="scientific">Candidatus Woesebacteria bacterium RIFCSPHIGHO2_12_FULL_41_24</name>
    <dbReference type="NCBI Taxonomy" id="1802510"/>
    <lineage>
        <taxon>Bacteria</taxon>
        <taxon>Candidatus Woeseibacteriota</taxon>
    </lineage>
</organism>
<sequence length="198" mass="22786">MRKTLAHLKKDPVLRKVIEKIGKPDFVSSHADENLYVSIVENIIGQQLSSGPANMITERFWNLFEIKYPTPDEVLRLPDKELRAVGMSWAKASYIKNLSREISEGRLNLERIKTLGDEEVIEELVKVKGIGRWTAEMILMFHLDRPDVFSLGDLGLRTAVSRLYGVDRADSKKIEKISISWKPYRTLASRYLWRSLGE</sequence>
<protein>
    <recommendedName>
        <fullName evidence="3">DNA-3-methyladenine glycosylase II</fullName>
        <ecNumber evidence="3">3.2.2.21</ecNumber>
    </recommendedName>
</protein>
<dbReference type="EC" id="3.2.2.21" evidence="3"/>
<dbReference type="GO" id="GO:0032993">
    <property type="term" value="C:protein-DNA complex"/>
    <property type="evidence" value="ECO:0007669"/>
    <property type="project" value="TreeGrafter"/>
</dbReference>
<dbReference type="PANTHER" id="PTHR43003:SF5">
    <property type="entry name" value="DNA-3-METHYLADENINE GLYCOSYLASE"/>
    <property type="match status" value="1"/>
</dbReference>
<evidence type="ECO:0000259" key="7">
    <source>
        <dbReference type="SMART" id="SM00478"/>
    </source>
</evidence>